<dbReference type="SUPFAM" id="SSF55729">
    <property type="entry name" value="Acyl-CoA N-acyltransferases (Nat)"/>
    <property type="match status" value="1"/>
</dbReference>
<sequence>MEIKLLSKKDVTESLQEQLSKLYLQLNAELKQLSLKTILKEEGYIDIAVCLENNELIGIAMMANYKVVSGYKGMIEDVVVSETHRGRGIGRKLMDILLLQAEKRQLNDVLLFSGHHRTAAIGLYKSLGFTLKNSGLYIKKFQ</sequence>
<dbReference type="Pfam" id="PF00583">
    <property type="entry name" value="Acetyltransf_1"/>
    <property type="match status" value="1"/>
</dbReference>
<dbReference type="AlphaFoldDB" id="A0A5B2TR48"/>
<keyword evidence="1 4" id="KW-0808">Transferase</keyword>
<proteinExistence type="predicted"/>
<dbReference type="Proteomes" id="UP000323188">
    <property type="component" value="Unassembled WGS sequence"/>
</dbReference>
<dbReference type="PANTHER" id="PTHR43626:SF4">
    <property type="entry name" value="GCN5-RELATED N-ACETYLTRANSFERASE 2, CHLOROPLASTIC"/>
    <property type="match status" value="1"/>
</dbReference>
<dbReference type="InterPro" id="IPR000182">
    <property type="entry name" value="GNAT_dom"/>
</dbReference>
<dbReference type="InterPro" id="IPR045039">
    <property type="entry name" value="NSI-like"/>
</dbReference>
<evidence type="ECO:0000256" key="2">
    <source>
        <dbReference type="ARBA" id="ARBA00023315"/>
    </source>
</evidence>
<dbReference type="RefSeq" id="WP_154919321.1">
    <property type="nucleotide sequence ID" value="NZ_VUOE01000002.1"/>
</dbReference>
<dbReference type="GO" id="GO:0008080">
    <property type="term" value="F:N-acetyltransferase activity"/>
    <property type="evidence" value="ECO:0007669"/>
    <property type="project" value="InterPro"/>
</dbReference>
<reference evidence="4 5" key="1">
    <citation type="submission" date="2019-09" db="EMBL/GenBank/DDBJ databases">
        <authorList>
            <person name="Khan S.A."/>
            <person name="Jeon C.O."/>
            <person name="Chun B.H."/>
            <person name="Jeong S.E."/>
        </authorList>
    </citation>
    <scope>NUCLEOTIDE SEQUENCE [LARGE SCALE GENOMIC DNA]</scope>
    <source>
        <strain evidence="4 5">KCTC 42508</strain>
    </source>
</reference>
<dbReference type="GO" id="GO:0005737">
    <property type="term" value="C:cytoplasm"/>
    <property type="evidence" value="ECO:0007669"/>
    <property type="project" value="TreeGrafter"/>
</dbReference>
<dbReference type="Gene3D" id="3.40.630.30">
    <property type="match status" value="1"/>
</dbReference>
<evidence type="ECO:0000259" key="3">
    <source>
        <dbReference type="PROSITE" id="PS51186"/>
    </source>
</evidence>
<evidence type="ECO:0000313" key="4">
    <source>
        <dbReference type="EMBL" id="KAA2217022.1"/>
    </source>
</evidence>
<evidence type="ECO:0000313" key="5">
    <source>
        <dbReference type="Proteomes" id="UP000323188"/>
    </source>
</evidence>
<feature type="domain" description="N-acetyltransferase" evidence="3">
    <location>
        <begin position="6"/>
        <end position="142"/>
    </location>
</feature>
<evidence type="ECO:0000256" key="1">
    <source>
        <dbReference type="ARBA" id="ARBA00022679"/>
    </source>
</evidence>
<dbReference type="CDD" id="cd04301">
    <property type="entry name" value="NAT_SF"/>
    <property type="match status" value="1"/>
</dbReference>
<dbReference type="EMBL" id="VUOE01000002">
    <property type="protein sequence ID" value="KAA2217022.1"/>
    <property type="molecule type" value="Genomic_DNA"/>
</dbReference>
<protein>
    <submittedName>
        <fullName evidence="4">GNAT family N-acetyltransferase</fullName>
    </submittedName>
</protein>
<accession>A0A5B2TR48</accession>
<dbReference type="PROSITE" id="PS51186">
    <property type="entry name" value="GNAT"/>
    <property type="match status" value="1"/>
</dbReference>
<comment type="caution">
    <text evidence="4">The sequence shown here is derived from an EMBL/GenBank/DDBJ whole genome shotgun (WGS) entry which is preliminary data.</text>
</comment>
<dbReference type="PANTHER" id="PTHR43626">
    <property type="entry name" value="ACYL-COA N-ACYLTRANSFERASE"/>
    <property type="match status" value="1"/>
</dbReference>
<name>A0A5B2TR48_9FLAO</name>
<keyword evidence="2" id="KW-0012">Acyltransferase</keyword>
<gene>
    <name evidence="4" type="ORF">F0361_13640</name>
</gene>
<dbReference type="InterPro" id="IPR016181">
    <property type="entry name" value="Acyl_CoA_acyltransferase"/>
</dbReference>
<organism evidence="4 5">
    <name type="scientific">Maribacter flavus</name>
    <dbReference type="NCBI Taxonomy" id="1658664"/>
    <lineage>
        <taxon>Bacteria</taxon>
        <taxon>Pseudomonadati</taxon>
        <taxon>Bacteroidota</taxon>
        <taxon>Flavobacteriia</taxon>
        <taxon>Flavobacteriales</taxon>
        <taxon>Flavobacteriaceae</taxon>
        <taxon>Maribacter</taxon>
    </lineage>
</organism>